<keyword evidence="3 4" id="KW-0687">Ribonucleoprotein</keyword>
<evidence type="ECO:0000256" key="2">
    <source>
        <dbReference type="ARBA" id="ARBA00022980"/>
    </source>
</evidence>
<evidence type="ECO:0000256" key="5">
    <source>
        <dbReference type="SAM" id="MobiDB-lite"/>
    </source>
</evidence>
<dbReference type="Pfam" id="PF01294">
    <property type="entry name" value="Ribosomal_L13e"/>
    <property type="match status" value="1"/>
</dbReference>
<dbReference type="InterPro" id="IPR018256">
    <property type="entry name" value="Ribosomal_eL13_CS"/>
</dbReference>
<proteinExistence type="inferred from homology"/>
<evidence type="ECO:0000313" key="7">
    <source>
        <dbReference type="RefSeq" id="XP_029655941.1"/>
    </source>
</evidence>
<feature type="region of interest" description="Disordered" evidence="5">
    <location>
        <begin position="149"/>
        <end position="173"/>
    </location>
</feature>
<dbReference type="InterPro" id="IPR001380">
    <property type="entry name" value="Ribosomal_eL13"/>
</dbReference>
<evidence type="ECO:0000256" key="4">
    <source>
        <dbReference type="RuleBase" id="RU000572"/>
    </source>
</evidence>
<gene>
    <name evidence="7" type="primary">LOC115229784</name>
</gene>
<name>A0A6P7U4S7_9MOLL</name>
<dbReference type="GO" id="GO:0003723">
    <property type="term" value="F:RNA binding"/>
    <property type="evidence" value="ECO:0007669"/>
    <property type="project" value="TreeGrafter"/>
</dbReference>
<dbReference type="PROSITE" id="PS01104">
    <property type="entry name" value="RIBOSOMAL_L13E"/>
    <property type="match status" value="1"/>
</dbReference>
<accession>A0A6P7U4S7</accession>
<dbReference type="GO" id="GO:0022625">
    <property type="term" value="C:cytosolic large ribosomal subunit"/>
    <property type="evidence" value="ECO:0007669"/>
    <property type="project" value="TreeGrafter"/>
</dbReference>
<dbReference type="Proteomes" id="UP000515154">
    <property type="component" value="Unplaced"/>
</dbReference>
<keyword evidence="6" id="KW-1185">Reference proteome</keyword>
<dbReference type="KEGG" id="osn:115229784"/>
<comment type="similarity">
    <text evidence="1 4">Belongs to the eukaryotic ribosomal protein eL13 family.</text>
</comment>
<dbReference type="PANTHER" id="PTHR11722:SF0">
    <property type="entry name" value="LARGE RIBOSOMAL SUBUNIT PROTEIN EL13"/>
    <property type="match status" value="1"/>
</dbReference>
<protein>
    <recommendedName>
        <fullName evidence="4">60S ribosomal protein L13</fullName>
    </recommendedName>
</protein>
<dbReference type="HAMAP" id="MF_00499">
    <property type="entry name" value="Ribosomal_eL13"/>
    <property type="match status" value="1"/>
</dbReference>
<evidence type="ECO:0000256" key="3">
    <source>
        <dbReference type="ARBA" id="ARBA00023274"/>
    </source>
</evidence>
<dbReference type="RefSeq" id="XP_029655941.1">
    <property type="nucleotide sequence ID" value="XM_029800081.1"/>
</dbReference>
<dbReference type="AlphaFoldDB" id="A0A6P7U4S7"/>
<evidence type="ECO:0000313" key="6">
    <source>
        <dbReference type="Proteomes" id="UP000515154"/>
    </source>
</evidence>
<dbReference type="GO" id="GO:0006412">
    <property type="term" value="P:translation"/>
    <property type="evidence" value="ECO:0007669"/>
    <property type="project" value="InterPro"/>
</dbReference>
<dbReference type="PANTHER" id="PTHR11722">
    <property type="entry name" value="60S RIBOSOMAL PROTEIN L13"/>
    <property type="match status" value="1"/>
</dbReference>
<reference evidence="7" key="1">
    <citation type="submission" date="2025-08" db="UniProtKB">
        <authorList>
            <consortium name="RefSeq"/>
        </authorList>
    </citation>
    <scope>IDENTIFICATION</scope>
</reference>
<evidence type="ECO:0000256" key="1">
    <source>
        <dbReference type="ARBA" id="ARBA00005640"/>
    </source>
</evidence>
<organism evidence="6 7">
    <name type="scientific">Octopus sinensis</name>
    <name type="common">East Asian common octopus</name>
    <dbReference type="NCBI Taxonomy" id="2607531"/>
    <lineage>
        <taxon>Eukaryota</taxon>
        <taxon>Metazoa</taxon>
        <taxon>Spiralia</taxon>
        <taxon>Lophotrochozoa</taxon>
        <taxon>Mollusca</taxon>
        <taxon>Cephalopoda</taxon>
        <taxon>Coleoidea</taxon>
        <taxon>Octopodiformes</taxon>
        <taxon>Octopoda</taxon>
        <taxon>Incirrata</taxon>
        <taxon>Octopodidae</taxon>
        <taxon>Octopus</taxon>
    </lineage>
</organism>
<dbReference type="GO" id="GO:0003735">
    <property type="term" value="F:structural constituent of ribosome"/>
    <property type="evidence" value="ECO:0007669"/>
    <property type="project" value="InterPro"/>
</dbReference>
<sequence length="173" mass="20000">MPFAGSQPLPNDHRRKHWTRRIKTCFDQPMKKIRRRRLRAEKKAANPLQPTSLLRPVVRCPTRRYNFRVRRGRGFSLQELKAVGLNKYYAPTVGISVDYRRKNKSVEGLTANVARLREYLSMLVVKSKNVSISAVFSVSEILPAPRSRKDQRECLQGHNPHHTGQVRTSSTCH</sequence>
<keyword evidence="2 4" id="KW-0689">Ribosomal protein</keyword>